<feature type="signal peptide" evidence="1">
    <location>
        <begin position="1"/>
        <end position="18"/>
    </location>
</feature>
<comment type="caution">
    <text evidence="3">The sequence shown here is derived from an EMBL/GenBank/DDBJ whole genome shotgun (WGS) entry which is preliminary data.</text>
</comment>
<feature type="domain" description="Kazal-like" evidence="2">
    <location>
        <begin position="36"/>
        <end position="96"/>
    </location>
</feature>
<dbReference type="SUPFAM" id="SSF100895">
    <property type="entry name" value="Kazal-type serine protease inhibitors"/>
    <property type="match status" value="1"/>
</dbReference>
<proteinExistence type="predicted"/>
<dbReference type="AlphaFoldDB" id="A0A9Q0MYD0"/>
<dbReference type="InterPro" id="IPR036058">
    <property type="entry name" value="Kazal_dom_sf"/>
</dbReference>
<keyword evidence="4" id="KW-1185">Reference proteome</keyword>
<evidence type="ECO:0000259" key="2">
    <source>
        <dbReference type="PROSITE" id="PS51465"/>
    </source>
</evidence>
<evidence type="ECO:0000313" key="3">
    <source>
        <dbReference type="EMBL" id="KAJ6640266.1"/>
    </source>
</evidence>
<organism evidence="3 4">
    <name type="scientific">Pseudolycoriella hygida</name>
    <dbReference type="NCBI Taxonomy" id="35572"/>
    <lineage>
        <taxon>Eukaryota</taxon>
        <taxon>Metazoa</taxon>
        <taxon>Ecdysozoa</taxon>
        <taxon>Arthropoda</taxon>
        <taxon>Hexapoda</taxon>
        <taxon>Insecta</taxon>
        <taxon>Pterygota</taxon>
        <taxon>Neoptera</taxon>
        <taxon>Endopterygota</taxon>
        <taxon>Diptera</taxon>
        <taxon>Nematocera</taxon>
        <taxon>Sciaroidea</taxon>
        <taxon>Sciaridae</taxon>
        <taxon>Pseudolycoriella</taxon>
    </lineage>
</organism>
<protein>
    <submittedName>
        <fullName evidence="3">Vasotab</fullName>
    </submittedName>
</protein>
<evidence type="ECO:0000313" key="4">
    <source>
        <dbReference type="Proteomes" id="UP001151699"/>
    </source>
</evidence>
<gene>
    <name evidence="3" type="primary">VASOT_3</name>
    <name evidence="3" type="ORF">Bhyg_13016</name>
</gene>
<evidence type="ECO:0000256" key="1">
    <source>
        <dbReference type="SAM" id="SignalP"/>
    </source>
</evidence>
<keyword evidence="1" id="KW-0732">Signal</keyword>
<sequence length="115" mass="12408">MKLLVVVVVAICSAIVAATTEVERKAIKETPAILIAPPRPNCDIMCTMQYDPVCGLPVNQCGGSKTFGNECSMRVHNCQNPTDQYYVYANHVACDSIGQESELPIEILPVRVAAA</sequence>
<dbReference type="CDD" id="cd00104">
    <property type="entry name" value="KAZAL_FS"/>
    <property type="match status" value="1"/>
</dbReference>
<reference evidence="3" key="1">
    <citation type="submission" date="2022-07" db="EMBL/GenBank/DDBJ databases">
        <authorList>
            <person name="Trinca V."/>
            <person name="Uliana J.V.C."/>
            <person name="Torres T.T."/>
            <person name="Ward R.J."/>
            <person name="Monesi N."/>
        </authorList>
    </citation>
    <scope>NUCLEOTIDE SEQUENCE</scope>
    <source>
        <strain evidence="3">HSMRA1968</strain>
        <tissue evidence="3">Whole embryos</tissue>
    </source>
</reference>
<dbReference type="Proteomes" id="UP001151699">
    <property type="component" value="Chromosome X"/>
</dbReference>
<dbReference type="EMBL" id="WJQU01000003">
    <property type="protein sequence ID" value="KAJ6640266.1"/>
    <property type="molecule type" value="Genomic_DNA"/>
</dbReference>
<dbReference type="PROSITE" id="PS51465">
    <property type="entry name" value="KAZAL_2"/>
    <property type="match status" value="1"/>
</dbReference>
<dbReference type="InterPro" id="IPR002350">
    <property type="entry name" value="Kazal_dom"/>
</dbReference>
<name>A0A9Q0MYD0_9DIPT</name>
<accession>A0A9Q0MYD0</accession>
<feature type="chain" id="PRO_5040427864" evidence="1">
    <location>
        <begin position="19"/>
        <end position="115"/>
    </location>
</feature>
<dbReference type="Gene3D" id="3.30.60.30">
    <property type="match status" value="1"/>
</dbReference>
<dbReference type="OrthoDB" id="9972772at2759"/>